<feature type="region of interest" description="Disordered" evidence="4">
    <location>
        <begin position="182"/>
        <end position="202"/>
    </location>
</feature>
<dbReference type="PANTHER" id="PTHR13486">
    <property type="entry name" value="TELOMERE LENGTH AND SILENCING PROTEIN 1 TLS1 FAMILY MEMBER"/>
    <property type="match status" value="1"/>
</dbReference>
<accession>A0A165K870</accession>
<name>A0A165K870_9BASI</name>
<dbReference type="GO" id="GO:0000398">
    <property type="term" value="P:mRNA splicing, via spliceosome"/>
    <property type="evidence" value="ECO:0007669"/>
    <property type="project" value="TreeGrafter"/>
</dbReference>
<dbReference type="FunCoup" id="A0A165K870">
    <property type="interactions" value="19"/>
</dbReference>
<evidence type="ECO:0000256" key="4">
    <source>
        <dbReference type="SAM" id="MobiDB-lite"/>
    </source>
</evidence>
<feature type="region of interest" description="Disordered" evidence="4">
    <location>
        <begin position="28"/>
        <end position="74"/>
    </location>
</feature>
<dbReference type="AlphaFoldDB" id="A0A165K870"/>
<organism evidence="5 6">
    <name type="scientific">Calocera cornea HHB12733</name>
    <dbReference type="NCBI Taxonomy" id="1353952"/>
    <lineage>
        <taxon>Eukaryota</taxon>
        <taxon>Fungi</taxon>
        <taxon>Dikarya</taxon>
        <taxon>Basidiomycota</taxon>
        <taxon>Agaricomycotina</taxon>
        <taxon>Dacrymycetes</taxon>
        <taxon>Dacrymycetales</taxon>
        <taxon>Dacrymycetaceae</taxon>
        <taxon>Calocera</taxon>
    </lineage>
</organism>
<dbReference type="InParanoid" id="A0A165K870"/>
<keyword evidence="3" id="KW-0539">Nucleus</keyword>
<gene>
    <name evidence="5" type="ORF">CALCODRAFT_425313</name>
</gene>
<dbReference type="Pfam" id="PF07052">
    <property type="entry name" value="Hep_59"/>
    <property type="match status" value="1"/>
</dbReference>
<feature type="compositionally biased region" description="Basic and acidic residues" evidence="4">
    <location>
        <begin position="182"/>
        <end position="198"/>
    </location>
</feature>
<keyword evidence="6" id="KW-1185">Reference proteome</keyword>
<dbReference type="GO" id="GO:0005681">
    <property type="term" value="C:spliceosomal complex"/>
    <property type="evidence" value="ECO:0007669"/>
    <property type="project" value="TreeGrafter"/>
</dbReference>
<evidence type="ECO:0000256" key="1">
    <source>
        <dbReference type="ARBA" id="ARBA00004123"/>
    </source>
</evidence>
<dbReference type="Proteomes" id="UP000076842">
    <property type="component" value="Unassembled WGS sequence"/>
</dbReference>
<comment type="similarity">
    <text evidence="2">Belongs to the TLS1 family.</text>
</comment>
<evidence type="ECO:0000313" key="5">
    <source>
        <dbReference type="EMBL" id="KZT62807.1"/>
    </source>
</evidence>
<comment type="subcellular location">
    <subcellularLocation>
        <location evidence="1">Nucleus</location>
    </subcellularLocation>
</comment>
<feature type="compositionally biased region" description="Polar residues" evidence="4">
    <location>
        <begin position="239"/>
        <end position="248"/>
    </location>
</feature>
<dbReference type="EMBL" id="KV423914">
    <property type="protein sequence ID" value="KZT62807.1"/>
    <property type="molecule type" value="Genomic_DNA"/>
</dbReference>
<evidence type="ECO:0000313" key="6">
    <source>
        <dbReference type="Proteomes" id="UP000076842"/>
    </source>
</evidence>
<evidence type="ECO:0008006" key="7">
    <source>
        <dbReference type="Google" id="ProtNLM"/>
    </source>
</evidence>
<feature type="region of interest" description="Disordered" evidence="4">
    <location>
        <begin position="228"/>
        <end position="265"/>
    </location>
</feature>
<dbReference type="OrthoDB" id="5627at2759"/>
<evidence type="ECO:0000256" key="2">
    <source>
        <dbReference type="ARBA" id="ARBA00007643"/>
    </source>
</evidence>
<reference evidence="5 6" key="1">
    <citation type="journal article" date="2016" name="Mol. Biol. Evol.">
        <title>Comparative Genomics of Early-Diverging Mushroom-Forming Fungi Provides Insights into the Origins of Lignocellulose Decay Capabilities.</title>
        <authorList>
            <person name="Nagy L.G."/>
            <person name="Riley R."/>
            <person name="Tritt A."/>
            <person name="Adam C."/>
            <person name="Daum C."/>
            <person name="Floudas D."/>
            <person name="Sun H."/>
            <person name="Yadav J.S."/>
            <person name="Pangilinan J."/>
            <person name="Larsson K.H."/>
            <person name="Matsuura K."/>
            <person name="Barry K."/>
            <person name="Labutti K."/>
            <person name="Kuo R."/>
            <person name="Ohm R.A."/>
            <person name="Bhattacharya S.S."/>
            <person name="Shirouzu T."/>
            <person name="Yoshinaga Y."/>
            <person name="Martin F.M."/>
            <person name="Grigoriev I.V."/>
            <person name="Hibbett D.S."/>
        </authorList>
    </citation>
    <scope>NUCLEOTIDE SEQUENCE [LARGE SCALE GENOMIC DNA]</scope>
    <source>
        <strain evidence="5 6">HHB12733</strain>
    </source>
</reference>
<proteinExistence type="inferred from homology"/>
<sequence length="265" mass="29986">MQCSVARALRWPKGPCRLEDIIELRKYRQGARHQGIDSGKLGKGEKRKRREEDTAVEEEGGLKRREFESEGDAGEVDSIAKKLRANNFTQQTGALDVNKHMMEYIEQELQKRRGDTGPAVVEEKTGAYDPYAQLFKVDPKFKTKSRTEEEEGGVATSMAMLTAIPEVDLGMETRLRNIEETEKAKRQAADRAPVRKPTEEDEGLAALRFLRRTKEEQSPAIALMNARLEAQGFAPTPPTRASQPNKPRTATDDKAVERFKQRMQK</sequence>
<protein>
    <recommendedName>
        <fullName evidence="7">Hepatocellular carcinoma-associated antigen 59</fullName>
    </recommendedName>
</protein>
<feature type="compositionally biased region" description="Basic and acidic residues" evidence="4">
    <location>
        <begin position="249"/>
        <end position="265"/>
    </location>
</feature>
<dbReference type="STRING" id="1353952.A0A165K870"/>
<evidence type="ECO:0000256" key="3">
    <source>
        <dbReference type="ARBA" id="ARBA00023242"/>
    </source>
</evidence>
<dbReference type="PANTHER" id="PTHR13486:SF2">
    <property type="entry name" value="SPLICING FACTOR C9ORF78"/>
    <property type="match status" value="1"/>
</dbReference>
<dbReference type="InterPro" id="IPR010756">
    <property type="entry name" value="Tls1-like"/>
</dbReference>